<reference evidence="3 4" key="1">
    <citation type="journal article" date="2019" name="G3 (Bethesda)">
        <title>Sequencing of a Wild Apple (Malus baccata) Genome Unravels the Differences Between Cultivated and Wild Apple Species Regarding Disease Resistance and Cold Tolerance.</title>
        <authorList>
            <person name="Chen X."/>
        </authorList>
    </citation>
    <scope>NUCLEOTIDE SEQUENCE [LARGE SCALE GENOMIC DNA]</scope>
    <source>
        <strain evidence="4">cv. Shandingzi</strain>
        <tissue evidence="3">Leaves</tissue>
    </source>
</reference>
<comment type="caution">
    <text evidence="3">The sequence shown here is derived from an EMBL/GenBank/DDBJ whole genome shotgun (WGS) entry which is preliminary data.</text>
</comment>
<proteinExistence type="predicted"/>
<dbReference type="AlphaFoldDB" id="A0A540NHY9"/>
<feature type="compositionally biased region" description="Polar residues" evidence="1">
    <location>
        <begin position="209"/>
        <end position="225"/>
    </location>
</feature>
<feature type="domain" description="Myb/SANT-like" evidence="2">
    <location>
        <begin position="27"/>
        <end position="120"/>
    </location>
</feature>
<feature type="region of interest" description="Disordered" evidence="1">
    <location>
        <begin position="202"/>
        <end position="230"/>
    </location>
</feature>
<dbReference type="STRING" id="106549.A0A540NHY9"/>
<dbReference type="EMBL" id="VIEB01000038">
    <property type="protein sequence ID" value="TQE10646.1"/>
    <property type="molecule type" value="Genomic_DNA"/>
</dbReference>
<protein>
    <recommendedName>
        <fullName evidence="2">Myb/SANT-like domain-containing protein</fullName>
    </recommendedName>
</protein>
<sequence>MSFLLKERMNSDSAIRKRGRGQNKRFWTTKEDSALVESLQELYRNTKWRADNGFKNGYLTHIEAMLEAKLPGCGIQASPHIESRVKTLKKKYCALTEMLSQGGFSWDDKQMMLVCNRSLYDEWVKKRRDASGLYGKPFPFYHVLREIYEKGRHTGANVGNDDDDEEDIRQEDANIDQTHGGDDDLGENVILNVDTNIESESEGMEQYDVSFSTQQRRPAQSTPSVSDPGRRVKAKVMEEMTKNFGSMAASVQAMTSKIDALIKVLSTDKQVAELQAKLDGELSKIEGLTGLQVFRAINILATNHDLLRVFFTMSEERKKVYITHLLEYGL</sequence>
<evidence type="ECO:0000313" key="4">
    <source>
        <dbReference type="Proteomes" id="UP000315295"/>
    </source>
</evidence>
<dbReference type="PANTHER" id="PTHR46250">
    <property type="entry name" value="MYB/SANT-LIKE DNA-BINDING DOMAIN PROTEIN-RELATED"/>
    <property type="match status" value="1"/>
</dbReference>
<evidence type="ECO:0000256" key="1">
    <source>
        <dbReference type="SAM" id="MobiDB-lite"/>
    </source>
</evidence>
<dbReference type="InterPro" id="IPR024752">
    <property type="entry name" value="Myb/SANT-like_dom"/>
</dbReference>
<dbReference type="PANTHER" id="PTHR46250:SF15">
    <property type="entry name" value="OS01G0523800 PROTEIN"/>
    <property type="match status" value="1"/>
</dbReference>
<evidence type="ECO:0000313" key="3">
    <source>
        <dbReference type="EMBL" id="TQE10646.1"/>
    </source>
</evidence>
<organism evidence="3 4">
    <name type="scientific">Malus baccata</name>
    <name type="common">Siberian crab apple</name>
    <name type="synonym">Pyrus baccata</name>
    <dbReference type="NCBI Taxonomy" id="106549"/>
    <lineage>
        <taxon>Eukaryota</taxon>
        <taxon>Viridiplantae</taxon>
        <taxon>Streptophyta</taxon>
        <taxon>Embryophyta</taxon>
        <taxon>Tracheophyta</taxon>
        <taxon>Spermatophyta</taxon>
        <taxon>Magnoliopsida</taxon>
        <taxon>eudicotyledons</taxon>
        <taxon>Gunneridae</taxon>
        <taxon>Pentapetalae</taxon>
        <taxon>rosids</taxon>
        <taxon>fabids</taxon>
        <taxon>Rosales</taxon>
        <taxon>Rosaceae</taxon>
        <taxon>Amygdaloideae</taxon>
        <taxon>Maleae</taxon>
        <taxon>Malus</taxon>
    </lineage>
</organism>
<evidence type="ECO:0000259" key="2">
    <source>
        <dbReference type="Pfam" id="PF12776"/>
    </source>
</evidence>
<name>A0A540NHY9_MALBA</name>
<dbReference type="Proteomes" id="UP000315295">
    <property type="component" value="Unassembled WGS sequence"/>
</dbReference>
<gene>
    <name evidence="3" type="ORF">C1H46_003759</name>
</gene>
<accession>A0A540NHY9</accession>
<dbReference type="Pfam" id="PF12776">
    <property type="entry name" value="Myb_DNA-bind_3"/>
    <property type="match status" value="1"/>
</dbReference>
<keyword evidence="4" id="KW-1185">Reference proteome</keyword>